<protein>
    <recommendedName>
        <fullName evidence="5 16">CDP-diacylglycerol--inositol 3-phosphatidyltransferase</fullName>
        <ecNumber evidence="5 16">2.7.8.11</ecNumber>
    </recommendedName>
</protein>
<dbReference type="Proteomes" id="UP000033140">
    <property type="component" value="Unassembled WGS sequence"/>
</dbReference>
<dbReference type="PANTHER" id="PTHR15362:SF4">
    <property type="entry name" value="CDP-DIACYLGLYCEROL--INOSITOL 3-PHOSPHATIDYLTRANSFERASE"/>
    <property type="match status" value="1"/>
</dbReference>
<evidence type="ECO:0000256" key="8">
    <source>
        <dbReference type="ARBA" id="ARBA00022692"/>
    </source>
</evidence>
<keyword evidence="15 16" id="KW-1208">Phospholipid metabolism</keyword>
<evidence type="ECO:0000256" key="9">
    <source>
        <dbReference type="ARBA" id="ARBA00022723"/>
    </source>
</evidence>
<evidence type="ECO:0000256" key="10">
    <source>
        <dbReference type="ARBA" id="ARBA00022842"/>
    </source>
</evidence>
<dbReference type="InterPro" id="IPR014387">
    <property type="entry name" value="CDP_diag_ino_3_P_euk"/>
</dbReference>
<evidence type="ECO:0000256" key="17">
    <source>
        <dbReference type="RuleBase" id="RU003750"/>
    </source>
</evidence>
<dbReference type="GO" id="GO:0006661">
    <property type="term" value="P:phosphatidylinositol biosynthetic process"/>
    <property type="evidence" value="ECO:0007669"/>
    <property type="project" value="TreeGrafter"/>
</dbReference>
<name>A0A0E9NQ37_SAICN</name>
<keyword evidence="13 16" id="KW-0472">Membrane</keyword>
<evidence type="ECO:0000256" key="5">
    <source>
        <dbReference type="ARBA" id="ARBA00013212"/>
    </source>
</evidence>
<gene>
    <name evidence="19" type="ORF">G7K_6037-t1</name>
</gene>
<evidence type="ECO:0000256" key="14">
    <source>
        <dbReference type="ARBA" id="ARBA00023209"/>
    </source>
</evidence>
<dbReference type="PANTHER" id="PTHR15362">
    <property type="entry name" value="PHOSPHATIDYLINOSITOL SYNTHASE"/>
    <property type="match status" value="1"/>
</dbReference>
<organism evidence="19 20">
    <name type="scientific">Saitoella complicata (strain BCRC 22490 / CBS 7301 / JCM 7358 / NBRC 10748 / NRRL Y-17804)</name>
    <dbReference type="NCBI Taxonomy" id="698492"/>
    <lineage>
        <taxon>Eukaryota</taxon>
        <taxon>Fungi</taxon>
        <taxon>Dikarya</taxon>
        <taxon>Ascomycota</taxon>
        <taxon>Taphrinomycotina</taxon>
        <taxon>Taphrinomycotina incertae sedis</taxon>
        <taxon>Saitoella</taxon>
    </lineage>
</organism>
<feature type="transmembrane region" description="Helical" evidence="18">
    <location>
        <begin position="154"/>
        <end position="173"/>
    </location>
</feature>
<comment type="catalytic activity">
    <reaction evidence="16">
        <text>a CDP-1,2-diacyl-sn-glycerol + myo-inositol = a 1,2-diacyl-sn-glycero-3-phospho-(1D-myo-inositol) + CMP + H(+)</text>
        <dbReference type="Rhea" id="RHEA:11580"/>
        <dbReference type="ChEBI" id="CHEBI:15378"/>
        <dbReference type="ChEBI" id="CHEBI:17268"/>
        <dbReference type="ChEBI" id="CHEBI:57880"/>
        <dbReference type="ChEBI" id="CHEBI:58332"/>
        <dbReference type="ChEBI" id="CHEBI:60377"/>
        <dbReference type="EC" id="2.7.8.11"/>
    </reaction>
</comment>
<dbReference type="GO" id="GO:0016020">
    <property type="term" value="C:membrane"/>
    <property type="evidence" value="ECO:0007669"/>
    <property type="project" value="UniProtKB-SubCell"/>
</dbReference>
<evidence type="ECO:0000256" key="15">
    <source>
        <dbReference type="ARBA" id="ARBA00023264"/>
    </source>
</evidence>
<reference evidence="19 20" key="3">
    <citation type="journal article" date="2015" name="Genome Announc.">
        <title>Draft Genome Sequence of the Archiascomycetous Yeast Saitoella complicata.</title>
        <authorList>
            <person name="Yamauchi K."/>
            <person name="Kondo S."/>
            <person name="Hamamoto M."/>
            <person name="Takahashi Y."/>
            <person name="Ogura Y."/>
            <person name="Hayashi T."/>
            <person name="Nishida H."/>
        </authorList>
    </citation>
    <scope>NUCLEOTIDE SEQUENCE [LARGE SCALE GENOMIC DNA]</scope>
    <source>
        <strain evidence="19 20">NRRL Y-17804</strain>
    </source>
</reference>
<dbReference type="FunFam" id="1.20.120.1760:FF:000011">
    <property type="entry name" value="Cdp-diacylglycerol-inositol 3-phosphatidyltransferase pis"/>
    <property type="match status" value="1"/>
</dbReference>
<proteinExistence type="inferred from homology"/>
<dbReference type="EMBL" id="BACD03000056">
    <property type="protein sequence ID" value="GAO51949.1"/>
    <property type="molecule type" value="Genomic_DNA"/>
</dbReference>
<comment type="cofactor">
    <cofactor evidence="1">
        <name>Mn(2+)</name>
        <dbReference type="ChEBI" id="CHEBI:29035"/>
    </cofactor>
</comment>
<evidence type="ECO:0000256" key="7">
    <source>
        <dbReference type="ARBA" id="ARBA00022679"/>
    </source>
</evidence>
<dbReference type="GO" id="GO:0003881">
    <property type="term" value="F:CDP-diacylglycerol-inositol 3-phosphatidyltransferase activity"/>
    <property type="evidence" value="ECO:0007669"/>
    <property type="project" value="UniProtKB-UniRule"/>
</dbReference>
<feature type="transmembrane region" description="Helical" evidence="18">
    <location>
        <begin position="50"/>
        <end position="68"/>
    </location>
</feature>
<keyword evidence="14 16" id="KW-0594">Phospholipid biosynthesis</keyword>
<comment type="similarity">
    <text evidence="4 16 17">Belongs to the CDP-alcohol phosphatidyltransferase class-I family.</text>
</comment>
<reference evidence="19 20" key="2">
    <citation type="journal article" date="2014" name="J. Gen. Appl. Microbiol.">
        <title>The early diverging ascomycetous budding yeast Saitoella complicata has three histone deacetylases belonging to the Clr6, Hos2, and Rpd3 lineages.</title>
        <authorList>
            <person name="Nishida H."/>
            <person name="Matsumoto T."/>
            <person name="Kondo S."/>
            <person name="Hamamoto M."/>
            <person name="Yoshikawa H."/>
        </authorList>
    </citation>
    <scope>NUCLEOTIDE SEQUENCE [LARGE SCALE GENOMIC DNA]</scope>
    <source>
        <strain evidence="19 20">NRRL Y-17804</strain>
    </source>
</reference>
<dbReference type="Gene3D" id="1.20.120.1760">
    <property type="match status" value="1"/>
</dbReference>
<dbReference type="PIRSF" id="PIRSF000848">
    <property type="entry name" value="CDP_diag_ino_3_P"/>
    <property type="match status" value="1"/>
</dbReference>
<dbReference type="STRING" id="698492.A0A0E9NQ37"/>
<keyword evidence="10" id="KW-0460">Magnesium</keyword>
<evidence type="ECO:0000256" key="1">
    <source>
        <dbReference type="ARBA" id="ARBA00001936"/>
    </source>
</evidence>
<dbReference type="AlphaFoldDB" id="A0A0E9NQ37"/>
<feature type="transmembrane region" description="Helical" evidence="18">
    <location>
        <begin position="21"/>
        <end position="44"/>
    </location>
</feature>
<dbReference type="PROSITE" id="PS00379">
    <property type="entry name" value="CDP_ALCOHOL_P_TRANSF"/>
    <property type="match status" value="1"/>
</dbReference>
<feature type="transmembrane region" description="Helical" evidence="18">
    <location>
        <begin position="193"/>
        <end position="211"/>
    </location>
</feature>
<evidence type="ECO:0000256" key="16">
    <source>
        <dbReference type="PIRNR" id="PIRNR000848"/>
    </source>
</evidence>
<evidence type="ECO:0000313" key="19">
    <source>
        <dbReference type="EMBL" id="GAO51949.1"/>
    </source>
</evidence>
<comment type="caution">
    <text evidence="19">The sequence shown here is derived from an EMBL/GenBank/DDBJ whole genome shotgun (WGS) entry which is preliminary data.</text>
</comment>
<evidence type="ECO:0000256" key="13">
    <source>
        <dbReference type="ARBA" id="ARBA00023136"/>
    </source>
</evidence>
<evidence type="ECO:0000256" key="2">
    <source>
        <dbReference type="ARBA" id="ARBA00001946"/>
    </source>
</evidence>
<dbReference type="InterPro" id="IPR048254">
    <property type="entry name" value="CDP_ALCOHOL_P_TRANSF_CS"/>
</dbReference>
<dbReference type="Pfam" id="PF01066">
    <property type="entry name" value="CDP-OH_P_transf"/>
    <property type="match status" value="1"/>
</dbReference>
<keyword evidence="20" id="KW-1185">Reference proteome</keyword>
<dbReference type="InterPro" id="IPR000462">
    <property type="entry name" value="CDP-OH_P_trans"/>
</dbReference>
<dbReference type="OrthoDB" id="10251079at2759"/>
<evidence type="ECO:0000256" key="11">
    <source>
        <dbReference type="ARBA" id="ARBA00022989"/>
    </source>
</evidence>
<dbReference type="InterPro" id="IPR043130">
    <property type="entry name" value="CDP-OH_PTrfase_TM_dom"/>
</dbReference>
<keyword evidence="7 16" id="KW-0808">Transferase</keyword>
<evidence type="ECO:0000256" key="3">
    <source>
        <dbReference type="ARBA" id="ARBA00004141"/>
    </source>
</evidence>
<keyword evidence="11 18" id="KW-1133">Transmembrane helix</keyword>
<dbReference type="EC" id="2.7.8.11" evidence="5 16"/>
<comment type="cofactor">
    <cofactor evidence="2">
        <name>Mg(2+)</name>
        <dbReference type="ChEBI" id="CHEBI:18420"/>
    </cofactor>
</comment>
<dbReference type="RefSeq" id="XP_019025896.1">
    <property type="nucleotide sequence ID" value="XM_019171650.1"/>
</dbReference>
<evidence type="ECO:0000256" key="6">
    <source>
        <dbReference type="ARBA" id="ARBA00022516"/>
    </source>
</evidence>
<dbReference type="GO" id="GO:0005794">
    <property type="term" value="C:Golgi apparatus"/>
    <property type="evidence" value="ECO:0007669"/>
    <property type="project" value="TreeGrafter"/>
</dbReference>
<comment type="subcellular location">
    <subcellularLocation>
        <location evidence="3">Membrane</location>
        <topology evidence="3">Multi-pass membrane protein</topology>
    </subcellularLocation>
</comment>
<evidence type="ECO:0000256" key="4">
    <source>
        <dbReference type="ARBA" id="ARBA00010441"/>
    </source>
</evidence>
<dbReference type="GO" id="GO:0046872">
    <property type="term" value="F:metal ion binding"/>
    <property type="evidence" value="ECO:0007669"/>
    <property type="project" value="UniProtKB-KW"/>
</dbReference>
<keyword evidence="8 18" id="KW-0812">Transmembrane</keyword>
<accession>A0A0E9NQ37</accession>
<evidence type="ECO:0000256" key="12">
    <source>
        <dbReference type="ARBA" id="ARBA00023098"/>
    </source>
</evidence>
<dbReference type="OMA" id="AQTYSEN"/>
<evidence type="ECO:0000313" key="20">
    <source>
        <dbReference type="Proteomes" id="UP000033140"/>
    </source>
</evidence>
<sequence>MSSKQTPLRPNRKVNETAKDVFFFIPNLIGYSRVVLAGASLYYMPFHPKYCTWLYVVSCLLDAFDGMAARRFNQCTKFGAVLDMVTDRCTTSALLCFLSSEYPRFTILFQSLISLDLASHYMHMYSTLTTGGESHKKIPKEGNWVLRQYYGNNYVLFAFCACNELFFVALYLLSFPPRSPPRLGYLMGMPLSYPYVLAALTFPICAAKQIINCVQMANAARALVDVDLQDRKAAGVHANDKMMKDS</sequence>
<keyword evidence="9" id="KW-0479">Metal-binding</keyword>
<reference evidence="19 20" key="1">
    <citation type="journal article" date="2011" name="J. Gen. Appl. Microbiol.">
        <title>Draft genome sequencing of the enigmatic yeast Saitoella complicata.</title>
        <authorList>
            <person name="Nishida H."/>
            <person name="Hamamoto M."/>
            <person name="Sugiyama J."/>
        </authorList>
    </citation>
    <scope>NUCLEOTIDE SEQUENCE [LARGE SCALE GENOMIC DNA]</scope>
    <source>
        <strain evidence="19 20">NRRL Y-17804</strain>
    </source>
</reference>
<keyword evidence="12 16" id="KW-0443">Lipid metabolism</keyword>
<keyword evidence="6 16" id="KW-0444">Lipid biosynthesis</keyword>
<evidence type="ECO:0000256" key="18">
    <source>
        <dbReference type="SAM" id="Phobius"/>
    </source>
</evidence>